<keyword evidence="2 6" id="KW-0507">mRNA processing</keyword>
<name>A0A6B0VAL6_IXORI</name>
<feature type="domain" description="Clp1 P-loop" evidence="9">
    <location>
        <begin position="233"/>
        <end position="328"/>
    </location>
</feature>
<proteinExistence type="inferred from homology"/>
<dbReference type="GO" id="GO:0031124">
    <property type="term" value="P:mRNA 3'-end processing"/>
    <property type="evidence" value="ECO:0007669"/>
    <property type="project" value="UniProtKB-UniRule"/>
</dbReference>
<evidence type="ECO:0000313" key="10">
    <source>
        <dbReference type="EMBL" id="MXU99470.1"/>
    </source>
</evidence>
<dbReference type="InterPro" id="IPR028606">
    <property type="entry name" value="Clp1"/>
</dbReference>
<accession>A0A6B0VAL6</accession>
<keyword evidence="4" id="KW-0067">ATP-binding</keyword>
<evidence type="ECO:0000256" key="3">
    <source>
        <dbReference type="ARBA" id="ARBA00022741"/>
    </source>
</evidence>
<dbReference type="Pfam" id="PF06807">
    <property type="entry name" value="Clp1"/>
    <property type="match status" value="1"/>
</dbReference>
<protein>
    <recommendedName>
        <fullName evidence="6">Protein CLP1 homolog</fullName>
    </recommendedName>
</protein>
<evidence type="ECO:0000256" key="1">
    <source>
        <dbReference type="ARBA" id="ARBA00004123"/>
    </source>
</evidence>
<dbReference type="InterPro" id="IPR038239">
    <property type="entry name" value="Clp1_N_sf"/>
</dbReference>
<dbReference type="FunFam" id="2.40.30.330:FF:000001">
    <property type="entry name" value="Protein CLP1 homolog"/>
    <property type="match status" value="1"/>
</dbReference>
<dbReference type="InterPro" id="IPR032324">
    <property type="entry name" value="Clp1_N"/>
</dbReference>
<dbReference type="InterPro" id="IPR038238">
    <property type="entry name" value="Clp1_C_sf"/>
</dbReference>
<sequence>MTEEKETKEEVAQEFRIDPESELRFEVEGKEKVTVELKSGLAEIFGVELVKNKKFVFGSGAKIAVFTWHGCTLELCGKTEVAYVAKETPMIFYANIHAVLEQMRQKCEEDDSKGPTVMVVGPTDVGKSCLCRILLNYAVRQGRRPIFVDLDVGQGHISIPGTIGALLVERPAEVEEGFSQQAPLVYHYGHSSPGTNATLYNVLVSRLAEVINLRAESNKKASVSGIIIIIIINLRAESNKKASVSGIIINTCGWVKGAGYKALTHAALAFEVDVVLVLDQERLYNELARDMPSFVKVVFTPKSGGVVERTKSMRSEARDSRVREYFYGLKTPLYPHSFDVKFADVKIYKIGAPSLPDSCMPLGMKAEDNFTKLVPVPIGPNLLHHILSVSFAASSDEDILQTNVAGFICVTEVDVERQTLTVLSPQPRPLPKAVLLLSEVQFMDSH</sequence>
<dbReference type="CDD" id="cd01983">
    <property type="entry name" value="SIMIBI"/>
    <property type="match status" value="1"/>
</dbReference>
<feature type="domain" description="Clp1 C-terminal" evidence="7">
    <location>
        <begin position="333"/>
        <end position="444"/>
    </location>
</feature>
<dbReference type="FunFam" id="2.60.120.1030:FF:000007">
    <property type="entry name" value="Protein CLP1 homolog"/>
    <property type="match status" value="1"/>
</dbReference>
<dbReference type="GO" id="GO:0006388">
    <property type="term" value="P:tRNA splicing, via endonucleolytic cleavage and ligation"/>
    <property type="evidence" value="ECO:0007669"/>
    <property type="project" value="TreeGrafter"/>
</dbReference>
<organism evidence="10">
    <name type="scientific">Ixodes ricinus</name>
    <name type="common">Common tick</name>
    <name type="synonym">Acarus ricinus</name>
    <dbReference type="NCBI Taxonomy" id="34613"/>
    <lineage>
        <taxon>Eukaryota</taxon>
        <taxon>Metazoa</taxon>
        <taxon>Ecdysozoa</taxon>
        <taxon>Arthropoda</taxon>
        <taxon>Chelicerata</taxon>
        <taxon>Arachnida</taxon>
        <taxon>Acari</taxon>
        <taxon>Parasitiformes</taxon>
        <taxon>Ixodida</taxon>
        <taxon>Ixodoidea</taxon>
        <taxon>Ixodidae</taxon>
        <taxon>Ixodinae</taxon>
        <taxon>Ixodes</taxon>
    </lineage>
</organism>
<evidence type="ECO:0000256" key="6">
    <source>
        <dbReference type="HAMAP-Rule" id="MF_03035"/>
    </source>
</evidence>
<dbReference type="InterPro" id="IPR032319">
    <property type="entry name" value="CLP1_P"/>
</dbReference>
<dbReference type="GO" id="GO:0005849">
    <property type="term" value="C:mRNA cleavage factor complex"/>
    <property type="evidence" value="ECO:0007669"/>
    <property type="project" value="InterPro"/>
</dbReference>
<reference evidence="10" key="1">
    <citation type="submission" date="2019-12" db="EMBL/GenBank/DDBJ databases">
        <title>An insight into the sialome of adult female Ixodes ricinus ticks feeding for 6 days.</title>
        <authorList>
            <person name="Perner J."/>
            <person name="Ribeiro J.M.C."/>
        </authorList>
    </citation>
    <scope>NUCLEOTIDE SEQUENCE</scope>
    <source>
        <strain evidence="10">Semi-engorged</strain>
        <tissue evidence="10">Salivary glands</tissue>
    </source>
</reference>
<keyword evidence="3" id="KW-0547">Nucleotide-binding</keyword>
<feature type="domain" description="Clp1 P-loop" evidence="9">
    <location>
        <begin position="121"/>
        <end position="228"/>
    </location>
</feature>
<dbReference type="HAMAP" id="MF_03035">
    <property type="entry name" value="Clp1"/>
    <property type="match status" value="1"/>
</dbReference>
<dbReference type="Pfam" id="PF16575">
    <property type="entry name" value="CLP1_P"/>
    <property type="match status" value="2"/>
</dbReference>
<dbReference type="AlphaFoldDB" id="A0A6B0VAL6"/>
<dbReference type="PANTHER" id="PTHR12755:SF6">
    <property type="entry name" value="POLYRIBONUCLEOTIDE 5'-HYDROXYL-KINASE CLP1"/>
    <property type="match status" value="1"/>
</dbReference>
<comment type="caution">
    <text evidence="6">Lacks conserved residue(s) required for the propagation of feature annotation.</text>
</comment>
<dbReference type="InterPro" id="IPR010655">
    <property type="entry name" value="Clp1_C"/>
</dbReference>
<dbReference type="PANTHER" id="PTHR12755">
    <property type="entry name" value="CLEAVAGE/POLYADENYLATION FACTOR IA SUBUNIT CLP1P"/>
    <property type="match status" value="1"/>
</dbReference>
<dbReference type="Gene3D" id="2.60.120.1030">
    <property type="entry name" value="Clp1, DNA binding domain"/>
    <property type="match status" value="1"/>
</dbReference>
<evidence type="ECO:0000256" key="2">
    <source>
        <dbReference type="ARBA" id="ARBA00022664"/>
    </source>
</evidence>
<feature type="binding site" evidence="6">
    <location>
        <position position="22"/>
    </location>
    <ligand>
        <name>ATP</name>
        <dbReference type="ChEBI" id="CHEBI:30616"/>
    </ligand>
</feature>
<keyword evidence="5 6" id="KW-0539">Nucleus</keyword>
<dbReference type="GO" id="GO:0005524">
    <property type="term" value="F:ATP binding"/>
    <property type="evidence" value="ECO:0007669"/>
    <property type="project" value="UniProtKB-UniRule"/>
</dbReference>
<dbReference type="Gene3D" id="3.40.50.300">
    <property type="entry name" value="P-loop containing nucleotide triphosphate hydrolases"/>
    <property type="match status" value="1"/>
</dbReference>
<comment type="subcellular location">
    <subcellularLocation>
        <location evidence="1 6">Nucleus</location>
    </subcellularLocation>
</comment>
<dbReference type="GO" id="GO:0051731">
    <property type="term" value="F:polynucleotide 5'-hydroxyl-kinase activity"/>
    <property type="evidence" value="ECO:0007669"/>
    <property type="project" value="InterPro"/>
</dbReference>
<dbReference type="InterPro" id="IPR045116">
    <property type="entry name" value="Clp1/Grc3"/>
</dbReference>
<evidence type="ECO:0000256" key="5">
    <source>
        <dbReference type="ARBA" id="ARBA00023242"/>
    </source>
</evidence>
<feature type="domain" description="Clp1 N-terminal" evidence="8">
    <location>
        <begin position="17"/>
        <end position="106"/>
    </location>
</feature>
<dbReference type="SUPFAM" id="SSF52540">
    <property type="entry name" value="P-loop containing nucleoside triphosphate hydrolases"/>
    <property type="match status" value="1"/>
</dbReference>
<dbReference type="Pfam" id="PF16573">
    <property type="entry name" value="CLP1_N"/>
    <property type="match status" value="1"/>
</dbReference>
<evidence type="ECO:0000259" key="8">
    <source>
        <dbReference type="Pfam" id="PF16573"/>
    </source>
</evidence>
<evidence type="ECO:0000259" key="9">
    <source>
        <dbReference type="Pfam" id="PF16575"/>
    </source>
</evidence>
<dbReference type="InterPro" id="IPR027417">
    <property type="entry name" value="P-loop_NTPase"/>
</dbReference>
<dbReference type="Gene3D" id="2.40.30.330">
    <property type="entry name" value="Pre-mRNA cleavage complex subunit Clp1, C-terminal domain"/>
    <property type="match status" value="1"/>
</dbReference>
<comment type="similarity">
    <text evidence="6">Belongs to the Clp1 family. Clp1 subfamily.</text>
</comment>
<feature type="binding site" evidence="6">
    <location>
        <position position="62"/>
    </location>
    <ligand>
        <name>ATP</name>
        <dbReference type="ChEBI" id="CHEBI:30616"/>
    </ligand>
</feature>
<evidence type="ECO:0000259" key="7">
    <source>
        <dbReference type="Pfam" id="PF06807"/>
    </source>
</evidence>
<comment type="function">
    <text evidence="6">Required for endonucleolytic cleavage during polyadenylation-dependent pre-mRNA 3'-end formation.</text>
</comment>
<dbReference type="EMBL" id="GIFC01017387">
    <property type="protein sequence ID" value="MXU99470.1"/>
    <property type="molecule type" value="Transcribed_RNA"/>
</dbReference>
<evidence type="ECO:0000256" key="4">
    <source>
        <dbReference type="ARBA" id="ARBA00022840"/>
    </source>
</evidence>